<dbReference type="EMBL" id="CANHGI010000001">
    <property type="protein sequence ID" value="CAI5438695.1"/>
    <property type="molecule type" value="Genomic_DNA"/>
</dbReference>
<comment type="caution">
    <text evidence="2">The sequence shown here is derived from an EMBL/GenBank/DDBJ whole genome shotgun (WGS) entry which is preliminary data.</text>
</comment>
<evidence type="ECO:0000256" key="1">
    <source>
        <dbReference type="SAM" id="SignalP"/>
    </source>
</evidence>
<reference evidence="2" key="1">
    <citation type="submission" date="2022-11" db="EMBL/GenBank/DDBJ databases">
        <authorList>
            <person name="Kikuchi T."/>
        </authorList>
    </citation>
    <scope>NUCLEOTIDE SEQUENCE</scope>
    <source>
        <strain evidence="2">PS1010</strain>
    </source>
</reference>
<gene>
    <name evidence="2" type="ORF">CAMP_LOCUS1332</name>
</gene>
<feature type="chain" id="PRO_5040307610" description="C6 domain-containing protein" evidence="1">
    <location>
        <begin position="18"/>
        <end position="115"/>
    </location>
</feature>
<evidence type="ECO:0008006" key="4">
    <source>
        <dbReference type="Google" id="ProtNLM"/>
    </source>
</evidence>
<dbReference type="AlphaFoldDB" id="A0A9P1MT33"/>
<name>A0A9P1MT33_9PELO</name>
<accession>A0A9P1MT33</accession>
<dbReference type="Proteomes" id="UP001152747">
    <property type="component" value="Unassembled WGS sequence"/>
</dbReference>
<evidence type="ECO:0000313" key="2">
    <source>
        <dbReference type="EMBL" id="CAI5438695.1"/>
    </source>
</evidence>
<dbReference type="OrthoDB" id="5774054at2759"/>
<sequence length="115" mass="12846">MFKILTVFLFLFVSVNGVCQPAKNLIDSSLVNCPQCKFLSADKTVSGSGNKYSVNCPSGHTFWWYLNAKEFREDVSLIGSKYTIECDGSSWKLTIPNQPKVQKSKITAIVCGDRR</sequence>
<proteinExistence type="predicted"/>
<organism evidence="2 3">
    <name type="scientific">Caenorhabditis angaria</name>
    <dbReference type="NCBI Taxonomy" id="860376"/>
    <lineage>
        <taxon>Eukaryota</taxon>
        <taxon>Metazoa</taxon>
        <taxon>Ecdysozoa</taxon>
        <taxon>Nematoda</taxon>
        <taxon>Chromadorea</taxon>
        <taxon>Rhabditida</taxon>
        <taxon>Rhabditina</taxon>
        <taxon>Rhabditomorpha</taxon>
        <taxon>Rhabditoidea</taxon>
        <taxon>Rhabditidae</taxon>
        <taxon>Peloderinae</taxon>
        <taxon>Caenorhabditis</taxon>
    </lineage>
</organism>
<feature type="signal peptide" evidence="1">
    <location>
        <begin position="1"/>
        <end position="17"/>
    </location>
</feature>
<protein>
    <recommendedName>
        <fullName evidence="4">C6 domain-containing protein</fullName>
    </recommendedName>
</protein>
<evidence type="ECO:0000313" key="3">
    <source>
        <dbReference type="Proteomes" id="UP001152747"/>
    </source>
</evidence>
<keyword evidence="1" id="KW-0732">Signal</keyword>
<keyword evidence="3" id="KW-1185">Reference proteome</keyword>